<dbReference type="Proteomes" id="UP000182200">
    <property type="component" value="Unassembled WGS sequence"/>
</dbReference>
<dbReference type="Pfam" id="PF13240">
    <property type="entry name" value="Zn_Ribbon_1"/>
    <property type="match status" value="1"/>
</dbReference>
<accession>A0A0P1LQQ7</accession>
<evidence type="ECO:0000313" key="7">
    <source>
        <dbReference type="Proteomes" id="UP000182200"/>
    </source>
</evidence>
<dbReference type="InterPro" id="IPR038587">
    <property type="entry name" value="Ribosomal_eL40_sf"/>
</dbReference>
<dbReference type="RefSeq" id="WP_075426168.1">
    <property type="nucleotide sequence ID" value="NZ_CZVI01000030.1"/>
</dbReference>
<keyword evidence="1" id="KW-1133">Transmembrane helix</keyword>
<dbReference type="Gene3D" id="4.10.1060.50">
    <property type="match status" value="1"/>
</dbReference>
<accession>A0A0N7MW81</accession>
<name>A0A0N7MY59_9BACT</name>
<keyword evidence="1" id="KW-0472">Membrane</keyword>
<evidence type="ECO:0000259" key="3">
    <source>
        <dbReference type="Pfam" id="PF13240"/>
    </source>
</evidence>
<feature type="transmembrane region" description="Helical" evidence="1">
    <location>
        <begin position="69"/>
        <end position="87"/>
    </location>
</feature>
<organism evidence="5 6">
    <name type="scientific">Candidatus Kryptonium thompsonii</name>
    <dbReference type="NCBI Taxonomy" id="1633631"/>
    <lineage>
        <taxon>Bacteria</taxon>
        <taxon>Pseudomonadati</taxon>
        <taxon>Candidatus Kryptoniota</taxon>
        <taxon>Candidatus Kryptonium</taxon>
    </lineage>
</organism>
<dbReference type="Pfam" id="PF10080">
    <property type="entry name" value="FtrD-like"/>
    <property type="match status" value="1"/>
</dbReference>
<feature type="domain" description="Membrane iron-sulfur containing protein FtrD-like" evidence="2">
    <location>
        <begin position="138"/>
        <end position="237"/>
    </location>
</feature>
<dbReference type="InterPro" id="IPR026870">
    <property type="entry name" value="Zinc_ribbon_dom"/>
</dbReference>
<dbReference type="EMBL" id="CZVI01000030">
    <property type="protein sequence ID" value="CUS92640.1"/>
    <property type="molecule type" value="Genomic_DNA"/>
</dbReference>
<accession>A0A0P1M369</accession>
<dbReference type="AlphaFoldDB" id="A0A0N7MY59"/>
<evidence type="ECO:0000313" key="6">
    <source>
        <dbReference type="Proteomes" id="UP000182011"/>
    </source>
</evidence>
<keyword evidence="1" id="KW-0812">Transmembrane</keyword>
<accession>A0A0P1LTC9</accession>
<sequence length="239" mass="26962">MSVNFCPNCGERIKVEANFCSNCGYKIAELKKASSDIQSEAKQREPKSDFKSKRDKILDGGKSKKSRNLSVYLLLLIIIGFMIFMVYNSLPSYKNPVIEAQPKVTSKVSYSNVNLRMFDIKPEVRNGKIIVPLDIVVEKKLVGFQYVKGNIKVPLLAYISPEGKLVTAVSICEPCNSERFYTEEDEIVCNACGTRWRLKNLEGISGACQQYPPDPIPSTIVGNEIQIDESIVINWRRRI</sequence>
<protein>
    <submittedName>
        <fullName evidence="5">Zinc-ribbon domain-containing protein</fullName>
    </submittedName>
</protein>
<dbReference type="STRING" id="1633631.GCA_001442925_00166"/>
<evidence type="ECO:0000256" key="1">
    <source>
        <dbReference type="SAM" id="Phobius"/>
    </source>
</evidence>
<accession>A0A0P1LGX9</accession>
<dbReference type="Proteomes" id="UP000182011">
    <property type="component" value="Unassembled WGS sequence"/>
</dbReference>
<evidence type="ECO:0000313" key="5">
    <source>
        <dbReference type="EMBL" id="CUU01038.1"/>
    </source>
</evidence>
<evidence type="ECO:0000259" key="2">
    <source>
        <dbReference type="Pfam" id="PF10080"/>
    </source>
</evidence>
<reference evidence="5 6" key="2">
    <citation type="submission" date="2015-11" db="EMBL/GenBank/DDBJ databases">
        <authorList>
            <person name="Zhang Y."/>
            <person name="Guo Z."/>
        </authorList>
    </citation>
    <scope>NUCLEOTIDE SEQUENCE [LARGE SCALE GENOMIC DNA]</scope>
    <source>
        <strain evidence="5">JGI-4</strain>
    </source>
</reference>
<accession>A0A0P1MC58</accession>
<reference evidence="4 7" key="1">
    <citation type="submission" date="2015-11" db="EMBL/GenBank/DDBJ databases">
        <authorList>
            <person name="Varghese N."/>
        </authorList>
    </citation>
    <scope>NUCLEOTIDE SEQUENCE [LARGE SCALE GENOMIC DNA]</scope>
    <source>
        <strain evidence="4 7">JGI-8</strain>
    </source>
</reference>
<accession>A0A0S4MPS9</accession>
<feature type="domain" description="Zinc-ribbon" evidence="3">
    <location>
        <begin position="5"/>
        <end position="27"/>
    </location>
</feature>
<gene>
    <name evidence="5" type="ORF">JGI4_00166</name>
    <name evidence="4" type="ORF">JGI8_01705</name>
</gene>
<dbReference type="OrthoDB" id="1952410at2"/>
<accession>A0A0N7MTB6</accession>
<accession>A0A0P1LRT9</accession>
<dbReference type="EMBL" id="FAOP01000001">
    <property type="protein sequence ID" value="CUU01038.1"/>
    <property type="molecule type" value="Genomic_DNA"/>
</dbReference>
<proteinExistence type="predicted"/>
<evidence type="ECO:0000313" key="4">
    <source>
        <dbReference type="EMBL" id="CUS92640.1"/>
    </source>
</evidence>
<keyword evidence="7" id="KW-1185">Reference proteome</keyword>
<accession>A0A0N7MY59</accession>
<dbReference type="InterPro" id="IPR018758">
    <property type="entry name" value="FtrD-like"/>
</dbReference>
<accession>A0A0P1LFS0</accession>